<keyword evidence="3" id="KW-0808">Transferase</keyword>
<keyword evidence="5" id="KW-0007">Acetylation</keyword>
<evidence type="ECO:0000256" key="8">
    <source>
        <dbReference type="ARBA" id="ARBA00023242"/>
    </source>
</evidence>
<dbReference type="Proteomes" id="UP000807504">
    <property type="component" value="Unassembled WGS sequence"/>
</dbReference>
<comment type="subunit">
    <text evidence="10">Heterodimer with POLE3; binds to DNA. Component of the CHRAC ISWI chromatin remodeling complex at least composed of SMARCA5/SNF2H, BAZ1A/ACF1, CHRAC1 and POLE3; the complex preferentially binds DNA through the CHRAC1-POLE3 heterodimer and possesses ATP-dependent nucleosome-remodeling activity. Within the complex, the heterodimer with POLE3 interacts with SMARCA5/SNF2H; the interaction is direct and enhances nucleosome sliding activity by the SMARCA5/SNF2H and BAZ1A/ACF1 interaction. Within the complex, the heterodimer with POLE3 interacts with BAZ1A/ACF1; the interactions are direct.</text>
</comment>
<dbReference type="GO" id="GO:0046982">
    <property type="term" value="F:protein heterodimerization activity"/>
    <property type="evidence" value="ECO:0007669"/>
    <property type="project" value="InterPro"/>
</dbReference>
<evidence type="ECO:0000313" key="15">
    <source>
        <dbReference type="Proteomes" id="UP000807504"/>
    </source>
</evidence>
<evidence type="ECO:0000256" key="10">
    <source>
        <dbReference type="ARBA" id="ARBA00062516"/>
    </source>
</evidence>
<reference evidence="14" key="1">
    <citation type="journal article" date="2020" name="bioRxiv">
        <title>Chromosome-level reference genome of the European wasp spider Argiope bruennichi: a resource for studies on range expansion and evolutionary adaptation.</title>
        <authorList>
            <person name="Sheffer M.M."/>
            <person name="Hoppe A."/>
            <person name="Krehenwinkel H."/>
            <person name="Uhl G."/>
            <person name="Kuss A.W."/>
            <person name="Jensen L."/>
            <person name="Jensen C."/>
            <person name="Gillespie R.G."/>
            <person name="Hoff K.J."/>
            <person name="Prost S."/>
        </authorList>
    </citation>
    <scope>NUCLEOTIDE SEQUENCE</scope>
</reference>
<dbReference type="GO" id="GO:0006261">
    <property type="term" value="P:DNA-templated DNA replication"/>
    <property type="evidence" value="ECO:0007669"/>
    <property type="project" value="TreeGrafter"/>
</dbReference>
<dbReference type="GO" id="GO:0006338">
    <property type="term" value="P:chromatin remodeling"/>
    <property type="evidence" value="ECO:0007669"/>
    <property type="project" value="TreeGrafter"/>
</dbReference>
<dbReference type="FunFam" id="1.10.20.10:FF:000048">
    <property type="entry name" value="Chromatin accessibility complex subunit 1"/>
    <property type="match status" value="1"/>
</dbReference>
<gene>
    <name evidence="14" type="ORF">HNY73_009145</name>
</gene>
<evidence type="ECO:0000256" key="9">
    <source>
        <dbReference type="ARBA" id="ARBA00059032"/>
    </source>
</evidence>
<evidence type="ECO:0000256" key="12">
    <source>
        <dbReference type="ARBA" id="ARBA00083235"/>
    </source>
</evidence>
<comment type="caution">
    <text evidence="14">The sequence shown here is derived from an EMBL/GenBank/DDBJ whole genome shotgun (WGS) entry which is preliminary data.</text>
</comment>
<keyword evidence="2" id="KW-0597">Phosphoprotein</keyword>
<keyword evidence="15" id="KW-1185">Reference proteome</keyword>
<comment type="subcellular location">
    <subcellularLocation>
        <location evidence="1">Nucleus</location>
    </subcellularLocation>
</comment>
<evidence type="ECO:0000256" key="1">
    <source>
        <dbReference type="ARBA" id="ARBA00004123"/>
    </source>
</evidence>
<comment type="function">
    <text evidence="9">Forms a complex with DNA polymerase epsilon subunit POLE3 and binds naked DNA, which is then incorporated into chromatin, aided by the nucleosome remodeling activity of ISWI/SNF2H and ACF1. Does not enhance nucleosome sliding activity of the ACF-5 ISWI chromatin remodeling complex.</text>
</comment>
<proteinExistence type="predicted"/>
<feature type="domain" description="Transcription factor CBF/NF-Y/archaeal histone" evidence="13">
    <location>
        <begin position="11"/>
        <end position="61"/>
    </location>
</feature>
<keyword evidence="6" id="KW-0175">Coiled coil</keyword>
<protein>
    <recommendedName>
        <fullName evidence="11">Chromatin accessibility complex protein 1</fullName>
    </recommendedName>
    <alternativeName>
        <fullName evidence="12">DNA polymerase epsilon subunit p15</fullName>
    </alternativeName>
</protein>
<dbReference type="GO" id="GO:0003677">
    <property type="term" value="F:DNA binding"/>
    <property type="evidence" value="ECO:0007669"/>
    <property type="project" value="UniProtKB-KW"/>
</dbReference>
<keyword evidence="8" id="KW-0539">Nucleus</keyword>
<evidence type="ECO:0000256" key="6">
    <source>
        <dbReference type="ARBA" id="ARBA00023054"/>
    </source>
</evidence>
<accession>A0A8T0FF61</accession>
<name>A0A8T0FF61_ARGBR</name>
<evidence type="ECO:0000256" key="4">
    <source>
        <dbReference type="ARBA" id="ARBA00022695"/>
    </source>
</evidence>
<dbReference type="CDD" id="cd22924">
    <property type="entry name" value="HFD_CHRAC1-like"/>
    <property type="match status" value="1"/>
</dbReference>
<evidence type="ECO:0000259" key="13">
    <source>
        <dbReference type="Pfam" id="PF00808"/>
    </source>
</evidence>
<evidence type="ECO:0000256" key="3">
    <source>
        <dbReference type="ARBA" id="ARBA00022679"/>
    </source>
</evidence>
<evidence type="ECO:0000313" key="14">
    <source>
        <dbReference type="EMBL" id="KAF8787563.1"/>
    </source>
</evidence>
<dbReference type="EMBL" id="JABXBU010000015">
    <property type="protein sequence ID" value="KAF8787563.1"/>
    <property type="molecule type" value="Genomic_DNA"/>
</dbReference>
<keyword evidence="4" id="KW-0548">Nucleotidyltransferase</keyword>
<dbReference type="AlphaFoldDB" id="A0A8T0FF61"/>
<evidence type="ECO:0000256" key="5">
    <source>
        <dbReference type="ARBA" id="ARBA00022990"/>
    </source>
</evidence>
<dbReference type="GO" id="GO:0008623">
    <property type="term" value="C:CHRAC"/>
    <property type="evidence" value="ECO:0007669"/>
    <property type="project" value="TreeGrafter"/>
</dbReference>
<dbReference type="InterPro" id="IPR050568">
    <property type="entry name" value="Transcr_DNA_Rep_Reg"/>
</dbReference>
<dbReference type="GO" id="GO:0016779">
    <property type="term" value="F:nucleotidyltransferase activity"/>
    <property type="evidence" value="ECO:0007669"/>
    <property type="project" value="UniProtKB-KW"/>
</dbReference>
<dbReference type="PANTHER" id="PTHR10252:SF54">
    <property type="entry name" value="CHROMATIN ACCESSIBILITY COMPLEX PROTEIN 1"/>
    <property type="match status" value="1"/>
</dbReference>
<sequence length="94" mass="10437">MVDNKSKSCILPMARIKTVMKGSPEVENISNEAIFVMTKAAEGFVALLLRQTLKASDNKKQVDYPDLANIVNNNENFVFLRDIIPPKIKGRGST</sequence>
<evidence type="ECO:0000256" key="2">
    <source>
        <dbReference type="ARBA" id="ARBA00022553"/>
    </source>
</evidence>
<dbReference type="SUPFAM" id="SSF47113">
    <property type="entry name" value="Histone-fold"/>
    <property type="match status" value="1"/>
</dbReference>
<dbReference type="PANTHER" id="PTHR10252">
    <property type="entry name" value="HISTONE-LIKE TRANSCRIPTION FACTOR CCAAT-RELATED"/>
    <property type="match status" value="1"/>
</dbReference>
<dbReference type="InterPro" id="IPR009072">
    <property type="entry name" value="Histone-fold"/>
</dbReference>
<dbReference type="Gene3D" id="1.10.20.10">
    <property type="entry name" value="Histone, subunit A"/>
    <property type="match status" value="1"/>
</dbReference>
<evidence type="ECO:0000256" key="11">
    <source>
        <dbReference type="ARBA" id="ARBA00071805"/>
    </source>
</evidence>
<organism evidence="14 15">
    <name type="scientific">Argiope bruennichi</name>
    <name type="common">Wasp spider</name>
    <name type="synonym">Aranea bruennichi</name>
    <dbReference type="NCBI Taxonomy" id="94029"/>
    <lineage>
        <taxon>Eukaryota</taxon>
        <taxon>Metazoa</taxon>
        <taxon>Ecdysozoa</taxon>
        <taxon>Arthropoda</taxon>
        <taxon>Chelicerata</taxon>
        <taxon>Arachnida</taxon>
        <taxon>Araneae</taxon>
        <taxon>Araneomorphae</taxon>
        <taxon>Entelegynae</taxon>
        <taxon>Araneoidea</taxon>
        <taxon>Araneidae</taxon>
        <taxon>Argiope</taxon>
    </lineage>
</organism>
<reference evidence="14" key="2">
    <citation type="submission" date="2020-06" db="EMBL/GenBank/DDBJ databases">
        <authorList>
            <person name="Sheffer M."/>
        </authorList>
    </citation>
    <scope>NUCLEOTIDE SEQUENCE</scope>
</reference>
<dbReference type="Pfam" id="PF00808">
    <property type="entry name" value="CBFD_NFYB_HMF"/>
    <property type="match status" value="1"/>
</dbReference>
<keyword evidence="7" id="KW-0238">DNA-binding</keyword>
<evidence type="ECO:0000256" key="7">
    <source>
        <dbReference type="ARBA" id="ARBA00023125"/>
    </source>
</evidence>
<dbReference type="InterPro" id="IPR003958">
    <property type="entry name" value="CBFA_NFYB_domain"/>
</dbReference>